<dbReference type="Pfam" id="PF24883">
    <property type="entry name" value="NPHP3_N"/>
    <property type="match status" value="1"/>
</dbReference>
<gene>
    <name evidence="6" type="ORF">M404DRAFT_155979</name>
</gene>
<dbReference type="Pfam" id="PF00400">
    <property type="entry name" value="WD40"/>
    <property type="match status" value="3"/>
</dbReference>
<dbReference type="PROSITE" id="PS00678">
    <property type="entry name" value="WD_REPEATS_1"/>
    <property type="match status" value="2"/>
</dbReference>
<feature type="repeat" description="WD" evidence="3">
    <location>
        <begin position="817"/>
        <end position="859"/>
    </location>
</feature>
<dbReference type="Gene3D" id="3.40.50.300">
    <property type="entry name" value="P-loop containing nucleotide triphosphate hydrolases"/>
    <property type="match status" value="1"/>
</dbReference>
<reference evidence="7" key="2">
    <citation type="submission" date="2015-01" db="EMBL/GenBank/DDBJ databases">
        <title>Evolutionary Origins and Diversification of the Mycorrhizal Mutualists.</title>
        <authorList>
            <consortium name="DOE Joint Genome Institute"/>
            <consortium name="Mycorrhizal Genomics Consortium"/>
            <person name="Kohler A."/>
            <person name="Kuo A."/>
            <person name="Nagy L.G."/>
            <person name="Floudas D."/>
            <person name="Copeland A."/>
            <person name="Barry K.W."/>
            <person name="Cichocki N."/>
            <person name="Veneault-Fourrey C."/>
            <person name="LaButti K."/>
            <person name="Lindquist E.A."/>
            <person name="Lipzen A."/>
            <person name="Lundell T."/>
            <person name="Morin E."/>
            <person name="Murat C."/>
            <person name="Riley R."/>
            <person name="Ohm R."/>
            <person name="Sun H."/>
            <person name="Tunlid A."/>
            <person name="Henrissat B."/>
            <person name="Grigoriev I.V."/>
            <person name="Hibbett D.S."/>
            <person name="Martin F."/>
        </authorList>
    </citation>
    <scope>NUCLEOTIDE SEQUENCE [LARGE SCALE GENOMIC DNA]</scope>
    <source>
        <strain evidence="7">Marx 270</strain>
    </source>
</reference>
<feature type="compositionally biased region" description="Polar residues" evidence="4">
    <location>
        <begin position="1"/>
        <end position="12"/>
    </location>
</feature>
<dbReference type="PROSITE" id="PS50294">
    <property type="entry name" value="WD_REPEATS_REGION"/>
    <property type="match status" value="2"/>
</dbReference>
<dbReference type="InterPro" id="IPR036322">
    <property type="entry name" value="WD40_repeat_dom_sf"/>
</dbReference>
<dbReference type="InterPro" id="IPR015943">
    <property type="entry name" value="WD40/YVTN_repeat-like_dom_sf"/>
</dbReference>
<evidence type="ECO:0000313" key="7">
    <source>
        <dbReference type="Proteomes" id="UP000054217"/>
    </source>
</evidence>
<dbReference type="STRING" id="870435.A0A0C3NUK4"/>
<keyword evidence="7" id="KW-1185">Reference proteome</keyword>
<dbReference type="AlphaFoldDB" id="A0A0C3NUK4"/>
<keyword evidence="1 3" id="KW-0853">WD repeat</keyword>
<dbReference type="SUPFAM" id="SSF52540">
    <property type="entry name" value="P-loop containing nucleoside triphosphate hydrolases"/>
    <property type="match status" value="1"/>
</dbReference>
<evidence type="ECO:0000313" key="6">
    <source>
        <dbReference type="EMBL" id="KIN99115.1"/>
    </source>
</evidence>
<dbReference type="InterPro" id="IPR019775">
    <property type="entry name" value="WD40_repeat_CS"/>
</dbReference>
<dbReference type="InParanoid" id="A0A0C3NUK4"/>
<dbReference type="HOGENOM" id="CLU_000288_6_0_1"/>
<dbReference type="Proteomes" id="UP000054217">
    <property type="component" value="Unassembled WGS sequence"/>
</dbReference>
<evidence type="ECO:0000256" key="4">
    <source>
        <dbReference type="SAM" id="MobiDB-lite"/>
    </source>
</evidence>
<feature type="repeat" description="WD" evidence="3">
    <location>
        <begin position="861"/>
        <end position="902"/>
    </location>
</feature>
<dbReference type="PANTHER" id="PTHR10039:SF14">
    <property type="entry name" value="NACHT DOMAIN-CONTAINING PROTEIN"/>
    <property type="match status" value="1"/>
</dbReference>
<evidence type="ECO:0000256" key="3">
    <source>
        <dbReference type="PROSITE-ProRule" id="PRU00221"/>
    </source>
</evidence>
<evidence type="ECO:0000256" key="2">
    <source>
        <dbReference type="ARBA" id="ARBA00022737"/>
    </source>
</evidence>
<accession>A0A0C3NUK4</accession>
<keyword evidence="2" id="KW-0677">Repeat</keyword>
<reference evidence="6 7" key="1">
    <citation type="submission" date="2014-04" db="EMBL/GenBank/DDBJ databases">
        <authorList>
            <consortium name="DOE Joint Genome Institute"/>
            <person name="Kuo A."/>
            <person name="Kohler A."/>
            <person name="Costa M.D."/>
            <person name="Nagy L.G."/>
            <person name="Floudas D."/>
            <person name="Copeland A."/>
            <person name="Barry K.W."/>
            <person name="Cichocki N."/>
            <person name="Veneault-Fourrey C."/>
            <person name="LaButti K."/>
            <person name="Lindquist E.A."/>
            <person name="Lipzen A."/>
            <person name="Lundell T."/>
            <person name="Morin E."/>
            <person name="Murat C."/>
            <person name="Sun H."/>
            <person name="Tunlid A."/>
            <person name="Henrissat B."/>
            <person name="Grigoriev I.V."/>
            <person name="Hibbett D.S."/>
            <person name="Martin F."/>
            <person name="Nordberg H.P."/>
            <person name="Cantor M.N."/>
            <person name="Hua S.X."/>
        </authorList>
    </citation>
    <scope>NUCLEOTIDE SEQUENCE [LARGE SCALE GENOMIC DNA]</scope>
    <source>
        <strain evidence="6 7">Marx 270</strain>
    </source>
</reference>
<feature type="region of interest" description="Disordered" evidence="4">
    <location>
        <begin position="1"/>
        <end position="23"/>
    </location>
</feature>
<organism evidence="6 7">
    <name type="scientific">Pisolithus tinctorius Marx 270</name>
    <dbReference type="NCBI Taxonomy" id="870435"/>
    <lineage>
        <taxon>Eukaryota</taxon>
        <taxon>Fungi</taxon>
        <taxon>Dikarya</taxon>
        <taxon>Basidiomycota</taxon>
        <taxon>Agaricomycotina</taxon>
        <taxon>Agaricomycetes</taxon>
        <taxon>Agaricomycetidae</taxon>
        <taxon>Boletales</taxon>
        <taxon>Sclerodermatineae</taxon>
        <taxon>Pisolithaceae</taxon>
        <taxon>Pisolithus</taxon>
    </lineage>
</organism>
<dbReference type="InterPro" id="IPR027417">
    <property type="entry name" value="P-loop_NTPase"/>
</dbReference>
<feature type="domain" description="Nephrocystin 3-like N-terminal" evidence="5">
    <location>
        <begin position="261"/>
        <end position="426"/>
    </location>
</feature>
<dbReference type="EMBL" id="KN832008">
    <property type="protein sequence ID" value="KIN99115.1"/>
    <property type="molecule type" value="Genomic_DNA"/>
</dbReference>
<dbReference type="PANTHER" id="PTHR10039">
    <property type="entry name" value="AMELOGENIN"/>
    <property type="match status" value="1"/>
</dbReference>
<evidence type="ECO:0000256" key="1">
    <source>
        <dbReference type="ARBA" id="ARBA00022574"/>
    </source>
</evidence>
<dbReference type="SUPFAM" id="SSF50978">
    <property type="entry name" value="WD40 repeat-like"/>
    <property type="match status" value="1"/>
</dbReference>
<dbReference type="InterPro" id="IPR056884">
    <property type="entry name" value="NPHP3-like_N"/>
</dbReference>
<protein>
    <recommendedName>
        <fullName evidence="5">Nephrocystin 3-like N-terminal domain-containing protein</fullName>
    </recommendedName>
</protein>
<dbReference type="Gene3D" id="2.130.10.10">
    <property type="entry name" value="YVTN repeat-like/Quinoprotein amine dehydrogenase"/>
    <property type="match status" value="1"/>
</dbReference>
<evidence type="ECO:0000259" key="5">
    <source>
        <dbReference type="Pfam" id="PF24883"/>
    </source>
</evidence>
<dbReference type="SMART" id="SM00320">
    <property type="entry name" value="WD40"/>
    <property type="match status" value="3"/>
</dbReference>
<dbReference type="OrthoDB" id="163438at2759"/>
<dbReference type="InterPro" id="IPR001680">
    <property type="entry name" value="WD40_rpt"/>
</dbReference>
<dbReference type="PROSITE" id="PS50082">
    <property type="entry name" value="WD_REPEATS_2"/>
    <property type="match status" value="2"/>
</dbReference>
<proteinExistence type="predicted"/>
<name>A0A0C3NUK4_PISTI</name>
<sequence length="964" mass="105869">MLSTYLSQTQGLPSKAGPDPDPAVAGDDLGIAQQVFENIKPIPRAGEIVVDIVAQTNTAVADLENLSSNYLQPLKIFNSVVTTISNVRRFALASIPRLNNPAQVHPYAQIALSILTAASQLIIAQANLDNAISELLKKVGSVYTFLLEDDTIKNIDTMRVPLAKIAQVINACAQFIRDYSETTNFWKRLGKNIMSETQTAVNVYAKTLDELMQQYRDRQTRDIQINVYRVLEDLNMEGMAYAGTAGLNTMKKCLENTRKEILQDIINWVNDTHPDARRILWLHGQAGRGKSAIAHTIASWLEDVGGLGSCFCFSRDRQAERREEKMLTTISHDLASLYPAFRRALGRVLAEHPSLKTTPDLLKQWQKLILEPLSKAAGSIVGNVVVVIDALDESGEISSRKHILSLLTSKEAANMPPNFRILLTSRALSDIERALKDAMNVRAMCLDDVPAELAQRDITLFVSKELLSLKDSIGPTEIQQIVHRSNGLFEWARLACEFVDPNRAFGETVEERFKSLIAIPSDEGKTLLDGMYATILGSVVPKSGTPFLRFRSVMQQLLTMLEPLPLAALNHMRSLFPSKEDHYDVVIILQFMAPVLGGIADHTSPVRPLHASFYDFLTDHSRSGVYFIDTSDSSNLAYASLQVLSKELRFNICRLENSYLSNSQIPDLPERIKSNISQHLSYSCKFWAEHLKMAKFDSCLATSVQGIVESEKILFWIEALSLLGALGSAESSLAITARWLQDHAGCEVPAALAMDGVKLLQYFTTAISCSAPHLYLSALPFAPSTSLFSKQLMCKFSHLVKVAQGGLQDWPAVQLALQGHTDAVTSVAFSPDGNSIVSGSGDNTTVRVWDAKSGDQIGSPLEGHTSYVTSVAFFPDGNRIVSGSEDMTVRVWDTKSGDQIGSPLKAHTQDAHSVAFSSDANMIISGSVGEAVGISGDGNGHPTMLHDNGEYIIYSYLYSCCYSI</sequence>